<keyword evidence="3 5" id="KW-0378">Hydrolase</keyword>
<reference evidence="9" key="1">
    <citation type="journal article" date="2019" name="Int. J. Syst. Evol. Microbiol.">
        <title>The Global Catalogue of Microorganisms (GCM) 10K type strain sequencing project: providing services to taxonomists for standard genome sequencing and annotation.</title>
        <authorList>
            <consortium name="The Broad Institute Genomics Platform"/>
            <consortium name="The Broad Institute Genome Sequencing Center for Infectious Disease"/>
            <person name="Wu L."/>
            <person name="Ma J."/>
        </authorList>
    </citation>
    <scope>NUCLEOTIDE SEQUENCE [LARGE SCALE GENOMIC DNA]</scope>
    <source>
        <strain evidence="9">KCTC 42586</strain>
    </source>
</reference>
<dbReference type="EC" id="3.2.1.22" evidence="2 5"/>
<protein>
    <recommendedName>
        <fullName evidence="2 5">Alpha-galactosidase</fullName>
        <ecNumber evidence="2 5">3.2.1.22</ecNumber>
    </recommendedName>
</protein>
<dbReference type="SUPFAM" id="SSF51445">
    <property type="entry name" value="(Trans)glycosidases"/>
    <property type="match status" value="1"/>
</dbReference>
<keyword evidence="9" id="KW-1185">Reference proteome</keyword>
<evidence type="ECO:0000313" key="9">
    <source>
        <dbReference type="Proteomes" id="UP001596263"/>
    </source>
</evidence>
<proteinExistence type="inferred from homology"/>
<dbReference type="Pfam" id="PF16874">
    <property type="entry name" value="Glyco_hydro_36C"/>
    <property type="match status" value="1"/>
</dbReference>
<feature type="domain" description="Glycosyl hydrolase family 36 C-terminal" evidence="6">
    <location>
        <begin position="622"/>
        <end position="697"/>
    </location>
</feature>
<accession>A0ABW0D1M3</accession>
<dbReference type="GO" id="GO:0004557">
    <property type="term" value="F:alpha-galactosidase activity"/>
    <property type="evidence" value="ECO:0007669"/>
    <property type="project" value="UniProtKB-EC"/>
</dbReference>
<evidence type="ECO:0000313" key="8">
    <source>
        <dbReference type="EMBL" id="MFC5220660.1"/>
    </source>
</evidence>
<gene>
    <name evidence="8" type="ORF">ACFPQ9_43320</name>
</gene>
<evidence type="ECO:0000259" key="6">
    <source>
        <dbReference type="Pfam" id="PF16874"/>
    </source>
</evidence>
<comment type="caution">
    <text evidence="8">The sequence shown here is derived from an EMBL/GenBank/DDBJ whole genome shotgun (WGS) entry which is preliminary data.</text>
</comment>
<evidence type="ECO:0000256" key="5">
    <source>
        <dbReference type="PIRNR" id="PIRNR005536"/>
    </source>
</evidence>
<dbReference type="InterPro" id="IPR013780">
    <property type="entry name" value="Glyco_hydro_b"/>
</dbReference>
<dbReference type="Gene3D" id="3.20.20.70">
    <property type="entry name" value="Aldolase class I"/>
    <property type="match status" value="1"/>
</dbReference>
<dbReference type="Proteomes" id="UP001596263">
    <property type="component" value="Unassembled WGS sequence"/>
</dbReference>
<dbReference type="Pfam" id="PF16875">
    <property type="entry name" value="Glyco_hydro_36N"/>
    <property type="match status" value="1"/>
</dbReference>
<comment type="catalytic activity">
    <reaction evidence="1 5">
        <text>Hydrolysis of terminal, non-reducing alpha-D-galactose residues in alpha-D-galactosides, including galactose oligosaccharides, galactomannans and galactolipids.</text>
        <dbReference type="EC" id="3.2.1.22"/>
    </reaction>
</comment>
<name>A0ABW0D1M3_STRCD</name>
<dbReference type="EMBL" id="JBHSKM010000051">
    <property type="protein sequence ID" value="MFC5220660.1"/>
    <property type="molecule type" value="Genomic_DNA"/>
</dbReference>
<sequence>MTSLAVHGVRRTWPLSTTNTTYVVRWTADNRLVQQYWGPRLSPAETETISEDTYLTRPHEVPLEIEEQLPVDGGLRWGIPALQITFPGGIRSLELDLVSDLIEQEDGGQRLDLVLADRFFPLQVVLHYRTRENSDVIERWTTLRHTGTEGEPFTITRADSGNWLIPERADYRYSAVSGAWMAENHLRREPLPIGELTLTNRTGNPSHHANPWLMIDDGTATEGHGDVWGVALAWSGTWRLTAQRRFEGRAAMTAGFGHDGTVWRLQAGEELTTPALLGLYSADGFGGASRSWHQHAHTHILPRSEHLPPILYNSWEAVGFDIDEQSQLHAARQAADLGVELFVVDDGWFGKRIDDTAGLGDWWPNPDRFPHGLRPLADQVRALGMDFGLWVEPEMVNPDSDLYHRHPDWVVHYPHRRRDELRTQLVLNFARQDVREWAHGRLDELVAELDIRFLKWDMNRAFSQGGWPEREGDQDRLWIDHTRGVYAIMDRLRADHPRLRIEACSGGGGRLDFGILARTDQVWTSDNTDAYHRQTIQHGFSQVYPAQTMAAWVTDEPHIPLEYRFHVAMTGNLGIGGNLTTWSEADRAIARQHITLYKDIRTTVQRGRQHRLGATPGQGLSALQYTHDDDVVIFVLHPHPGAQPGPATVRLADLDPDALYRTLDDGHQATGRLLMTNGLPLLDRMRGGHWASAVVRLRRHTS</sequence>
<dbReference type="RefSeq" id="WP_380865731.1">
    <property type="nucleotide sequence ID" value="NZ_JBHSKM010000051.1"/>
</dbReference>
<dbReference type="InterPro" id="IPR031704">
    <property type="entry name" value="Glyco_hydro_36_N"/>
</dbReference>
<dbReference type="InterPro" id="IPR013785">
    <property type="entry name" value="Aldolase_TIM"/>
</dbReference>
<dbReference type="InterPro" id="IPR050985">
    <property type="entry name" value="Alpha-glycosidase_related"/>
</dbReference>
<dbReference type="InterPro" id="IPR002252">
    <property type="entry name" value="Glyco_hydro_36"/>
</dbReference>
<dbReference type="Gene3D" id="2.70.98.60">
    <property type="entry name" value="alpha-galactosidase from lactobacil brevis"/>
    <property type="match status" value="1"/>
</dbReference>
<dbReference type="Pfam" id="PF02065">
    <property type="entry name" value="Melibiase"/>
    <property type="match status" value="1"/>
</dbReference>
<keyword evidence="4 5" id="KW-0326">Glycosidase</keyword>
<dbReference type="Gene3D" id="2.60.40.1180">
    <property type="entry name" value="Golgi alpha-mannosidase II"/>
    <property type="match status" value="1"/>
</dbReference>
<evidence type="ECO:0000256" key="3">
    <source>
        <dbReference type="ARBA" id="ARBA00022801"/>
    </source>
</evidence>
<organism evidence="8 9">
    <name type="scientific">Streptomyces coerulescens</name>
    <dbReference type="NCBI Taxonomy" id="29304"/>
    <lineage>
        <taxon>Bacteria</taxon>
        <taxon>Bacillati</taxon>
        <taxon>Actinomycetota</taxon>
        <taxon>Actinomycetes</taxon>
        <taxon>Kitasatosporales</taxon>
        <taxon>Streptomycetaceae</taxon>
        <taxon>Streptomyces</taxon>
    </lineage>
</organism>
<dbReference type="CDD" id="cd14791">
    <property type="entry name" value="GH36"/>
    <property type="match status" value="1"/>
</dbReference>
<dbReference type="PANTHER" id="PTHR43053">
    <property type="entry name" value="GLYCOSIDASE FAMILY 31"/>
    <property type="match status" value="1"/>
</dbReference>
<dbReference type="InterPro" id="IPR031705">
    <property type="entry name" value="Glyco_hydro_36_C"/>
</dbReference>
<evidence type="ECO:0000256" key="4">
    <source>
        <dbReference type="ARBA" id="ARBA00023295"/>
    </source>
</evidence>
<dbReference type="PANTHER" id="PTHR43053:SF3">
    <property type="entry name" value="ALPHA-GALACTOSIDASE C-RELATED"/>
    <property type="match status" value="1"/>
</dbReference>
<dbReference type="InterPro" id="IPR017853">
    <property type="entry name" value="GH"/>
</dbReference>
<evidence type="ECO:0000256" key="2">
    <source>
        <dbReference type="ARBA" id="ARBA00012755"/>
    </source>
</evidence>
<dbReference type="InterPro" id="IPR038417">
    <property type="entry name" value="Alpga-gal_N_sf"/>
</dbReference>
<comment type="similarity">
    <text evidence="5">Belongs to the glycosyl hydrolase.</text>
</comment>
<dbReference type="PIRSF" id="PIRSF005536">
    <property type="entry name" value="Agal"/>
    <property type="match status" value="1"/>
</dbReference>
<evidence type="ECO:0000256" key="1">
    <source>
        <dbReference type="ARBA" id="ARBA00001255"/>
    </source>
</evidence>
<feature type="domain" description="Glycosyl hydrolase family 36 N-terminal" evidence="7">
    <location>
        <begin position="31"/>
        <end position="266"/>
    </location>
</feature>
<evidence type="ECO:0000259" key="7">
    <source>
        <dbReference type="Pfam" id="PF16875"/>
    </source>
</evidence>
<dbReference type="PRINTS" id="PR00743">
    <property type="entry name" value="GLHYDRLASE36"/>
</dbReference>